<dbReference type="InterPro" id="IPR003200">
    <property type="entry name" value="Nict_dMeBzImd_PRibTrfase"/>
</dbReference>
<comment type="similarity">
    <text evidence="3">Belongs to the CobT family.</text>
</comment>
<reference evidence="11 12" key="1">
    <citation type="submission" date="2017-06" db="EMBL/GenBank/DDBJ databases">
        <authorList>
            <consortium name="Pathogen Informatics"/>
        </authorList>
    </citation>
    <scope>NUCLEOTIDE SEQUENCE [LARGE SCALE GENOMIC DNA]</scope>
    <source>
        <strain evidence="11 12">NCTC13788</strain>
    </source>
</reference>
<protein>
    <recommendedName>
        <fullName evidence="5 10">Nicotinate-nucleotide--dimethylbenzimidazole phosphoribosyltransferase</fullName>
        <ecNumber evidence="4 10">2.4.2.21</ecNumber>
    </recommendedName>
</protein>
<dbReference type="Gene3D" id="3.40.50.10210">
    <property type="match status" value="1"/>
</dbReference>
<comment type="pathway">
    <text evidence="2">Nucleoside biosynthesis; alpha-ribazole biosynthesis; alpha-ribazole from 5,6-dimethylbenzimidazole: step 1/2.</text>
</comment>
<dbReference type="NCBIfam" id="TIGR03160">
    <property type="entry name" value="cobT_DBIPRT"/>
    <property type="match status" value="1"/>
</dbReference>
<dbReference type="eggNOG" id="COG2038">
    <property type="taxonomic scope" value="Bacteria"/>
</dbReference>
<dbReference type="Pfam" id="PF02277">
    <property type="entry name" value="DBI_PRT"/>
    <property type="match status" value="1"/>
</dbReference>
<dbReference type="OrthoDB" id="9781491at2"/>
<evidence type="ECO:0000256" key="2">
    <source>
        <dbReference type="ARBA" id="ARBA00005049"/>
    </source>
</evidence>
<dbReference type="PANTHER" id="PTHR43463:SF1">
    <property type="entry name" value="NICOTINATE-NUCLEOTIDE--DIMETHYLBENZIMIDAZOLE PHOSPHORIBOSYLTRANSFERASE"/>
    <property type="match status" value="1"/>
</dbReference>
<dbReference type="EMBL" id="LT906439">
    <property type="protein sequence ID" value="SNU86682.1"/>
    <property type="molecule type" value="Genomic_DNA"/>
</dbReference>
<evidence type="ECO:0000256" key="5">
    <source>
        <dbReference type="ARBA" id="ARBA00015486"/>
    </source>
</evidence>
<evidence type="ECO:0000256" key="10">
    <source>
        <dbReference type="NCBIfam" id="TIGR03160"/>
    </source>
</evidence>
<dbReference type="SUPFAM" id="SSF52733">
    <property type="entry name" value="Nicotinate mononucleotide:5,6-dimethylbenzimidazole phosphoribosyltransferase (CobT)"/>
    <property type="match status" value="1"/>
</dbReference>
<dbReference type="NCBIfam" id="NF000996">
    <property type="entry name" value="PRK00105.1"/>
    <property type="match status" value="1"/>
</dbReference>
<sequence>MKRLQEIIARLQPLDQKKVQEGQQFCDQLAKPLGSLGKLESIYSRLYAMFEGNIQLEKQIVVVYVADNGIVEEGISSNPQETTAIVARNILEGKTGLCAISQHVGSDTCVVDIGCKEDIDPLRQDKVRLGTRNMLREPALTRDECIKAILVGYQKTVELIGQGYTLFGTGEMGIGNTTTSAAVISVLLNKKAEEVTGYGAGLTQEMKSHKTKIIQACIEKHAPYEDVLDVVAKVGGLDLLGMVGTYLACAEYHLPCVVDGLISITGLLIASRLAPCVVDFCFASHSSTEPGYQLVCRELQLSPMLTLEMRLGEGSGCPLAFFLMTTACYTMEHMPTFEEGKLKKEDYIDIRIKSE</sequence>
<proteinExistence type="inferred from homology"/>
<accession>A0A239SN55</accession>
<evidence type="ECO:0000256" key="9">
    <source>
        <dbReference type="ARBA" id="ARBA00047340"/>
    </source>
</evidence>
<keyword evidence="12" id="KW-1185">Reference proteome</keyword>
<dbReference type="EC" id="2.4.2.21" evidence="4 10"/>
<evidence type="ECO:0000256" key="6">
    <source>
        <dbReference type="ARBA" id="ARBA00022573"/>
    </source>
</evidence>
<comment type="catalytic activity">
    <reaction evidence="9">
        <text>5,6-dimethylbenzimidazole + nicotinate beta-D-ribonucleotide = alpha-ribazole 5'-phosphate + nicotinate + H(+)</text>
        <dbReference type="Rhea" id="RHEA:11196"/>
        <dbReference type="ChEBI" id="CHEBI:15378"/>
        <dbReference type="ChEBI" id="CHEBI:15890"/>
        <dbReference type="ChEBI" id="CHEBI:32544"/>
        <dbReference type="ChEBI" id="CHEBI:57502"/>
        <dbReference type="ChEBI" id="CHEBI:57918"/>
        <dbReference type="EC" id="2.4.2.21"/>
    </reaction>
</comment>
<dbReference type="InterPro" id="IPR023195">
    <property type="entry name" value="Nict_dMeBzImd_PRibTrfase_N"/>
</dbReference>
<evidence type="ECO:0000256" key="3">
    <source>
        <dbReference type="ARBA" id="ARBA00007110"/>
    </source>
</evidence>
<dbReference type="InterPro" id="IPR017846">
    <property type="entry name" value="Nict_dMeBzImd_PRibTrfase_bact"/>
</dbReference>
<gene>
    <name evidence="11" type="primary">cobT</name>
    <name evidence="11" type="ORF">SAMEA4412692_00331</name>
</gene>
<evidence type="ECO:0000256" key="8">
    <source>
        <dbReference type="ARBA" id="ARBA00022679"/>
    </source>
</evidence>
<dbReference type="PANTHER" id="PTHR43463">
    <property type="entry name" value="NICOTINATE-NUCLEOTIDE--DIMETHYLBENZIMIDAZOLE PHOSPHORIBOSYLTRANSFERASE"/>
    <property type="match status" value="1"/>
</dbReference>
<name>A0A239SN55_9STRE</name>
<evidence type="ECO:0000256" key="1">
    <source>
        <dbReference type="ARBA" id="ARBA00002197"/>
    </source>
</evidence>
<evidence type="ECO:0000313" key="12">
    <source>
        <dbReference type="Proteomes" id="UP000215185"/>
    </source>
</evidence>
<comment type="function">
    <text evidence="1">Catalyzes the synthesis of alpha-ribazole-5'-phosphate from nicotinate mononucleotide (NAMN) and 5,6-dimethylbenzimidazole (DMB).</text>
</comment>
<dbReference type="GO" id="GO:0009236">
    <property type="term" value="P:cobalamin biosynthetic process"/>
    <property type="evidence" value="ECO:0007669"/>
    <property type="project" value="UniProtKB-UniRule"/>
</dbReference>
<dbReference type="CDD" id="cd02439">
    <property type="entry name" value="DMB-PRT_CobT"/>
    <property type="match status" value="1"/>
</dbReference>
<dbReference type="Proteomes" id="UP000215185">
    <property type="component" value="Chromosome 1"/>
</dbReference>
<dbReference type="AlphaFoldDB" id="A0A239SN55"/>
<evidence type="ECO:0000256" key="7">
    <source>
        <dbReference type="ARBA" id="ARBA00022676"/>
    </source>
</evidence>
<dbReference type="Gene3D" id="1.10.1610.10">
    <property type="match status" value="1"/>
</dbReference>
<keyword evidence="7 11" id="KW-0328">Glycosyltransferase</keyword>
<keyword evidence="6" id="KW-0169">Cobalamin biosynthesis</keyword>
<dbReference type="RefSeq" id="WP_018373881.1">
    <property type="nucleotide sequence ID" value="NZ_LT906439.1"/>
</dbReference>
<keyword evidence="8 11" id="KW-0808">Transferase</keyword>
<dbReference type="STRING" id="1123308.GCA_000380085_01330"/>
<dbReference type="InterPro" id="IPR036087">
    <property type="entry name" value="Nict_dMeBzImd_PRibTrfase_sf"/>
</dbReference>
<dbReference type="GO" id="GO:0008939">
    <property type="term" value="F:nicotinate-nucleotide-dimethylbenzimidazole phosphoribosyltransferase activity"/>
    <property type="evidence" value="ECO:0007669"/>
    <property type="project" value="UniProtKB-UniRule"/>
</dbReference>
<dbReference type="UniPathway" id="UPA00061">
    <property type="reaction ID" value="UER00516"/>
</dbReference>
<organism evidence="11 12">
    <name type="scientific">Streptococcus merionis</name>
    <dbReference type="NCBI Taxonomy" id="400065"/>
    <lineage>
        <taxon>Bacteria</taxon>
        <taxon>Bacillati</taxon>
        <taxon>Bacillota</taxon>
        <taxon>Bacilli</taxon>
        <taxon>Lactobacillales</taxon>
        <taxon>Streptococcaceae</taxon>
        <taxon>Streptococcus</taxon>
    </lineage>
</organism>
<dbReference type="KEGG" id="smen:SAMEA4412692_0331"/>
<evidence type="ECO:0000313" key="11">
    <source>
        <dbReference type="EMBL" id="SNU86682.1"/>
    </source>
</evidence>
<evidence type="ECO:0000256" key="4">
    <source>
        <dbReference type="ARBA" id="ARBA00011991"/>
    </source>
</evidence>